<evidence type="ECO:0000313" key="6">
    <source>
        <dbReference type="Proteomes" id="UP001569904"/>
    </source>
</evidence>
<dbReference type="EC" id="2.4.-.-" evidence="5"/>
<dbReference type="EMBL" id="JAXCEH010000007">
    <property type="protein sequence ID" value="MFA1554905.1"/>
    <property type="molecule type" value="Genomic_DNA"/>
</dbReference>
<dbReference type="SUPFAM" id="SSF53756">
    <property type="entry name" value="UDP-Glycosyltransferase/glycogen phosphorylase"/>
    <property type="match status" value="1"/>
</dbReference>
<dbReference type="InterPro" id="IPR028098">
    <property type="entry name" value="Glyco_trans_4-like_N"/>
</dbReference>
<dbReference type="Pfam" id="PF13439">
    <property type="entry name" value="Glyco_transf_4"/>
    <property type="match status" value="1"/>
</dbReference>
<keyword evidence="1 5" id="KW-0328">Glycosyltransferase</keyword>
<dbReference type="PANTHER" id="PTHR45947">
    <property type="entry name" value="SULFOQUINOVOSYL TRANSFERASE SQD2"/>
    <property type="match status" value="1"/>
</dbReference>
<keyword evidence="6" id="KW-1185">Reference proteome</keyword>
<reference evidence="5 6" key="1">
    <citation type="submission" date="2023-11" db="EMBL/GenBank/DDBJ databases">
        <title>Actinomadura monticuli sp. nov., isolated from volcanic ash.</title>
        <authorList>
            <person name="Lee S.D."/>
            <person name="Yang H."/>
            <person name="Kim I.S."/>
        </authorList>
    </citation>
    <scope>NUCLEOTIDE SEQUENCE [LARGE SCALE GENOMIC DNA]</scope>
    <source>
        <strain evidence="5 6">DSM 45346</strain>
    </source>
</reference>
<dbReference type="GO" id="GO:0016757">
    <property type="term" value="F:glycosyltransferase activity"/>
    <property type="evidence" value="ECO:0007669"/>
    <property type="project" value="UniProtKB-KW"/>
</dbReference>
<feature type="domain" description="Glycosyl transferase family 1" evidence="3">
    <location>
        <begin position="221"/>
        <end position="377"/>
    </location>
</feature>
<name>A0ABV4QWB9_9ACTN</name>
<evidence type="ECO:0000259" key="4">
    <source>
        <dbReference type="Pfam" id="PF13439"/>
    </source>
</evidence>
<evidence type="ECO:0000256" key="2">
    <source>
        <dbReference type="ARBA" id="ARBA00022679"/>
    </source>
</evidence>
<evidence type="ECO:0000313" key="5">
    <source>
        <dbReference type="EMBL" id="MFA1554905.1"/>
    </source>
</evidence>
<dbReference type="InterPro" id="IPR001296">
    <property type="entry name" value="Glyco_trans_1"/>
</dbReference>
<proteinExistence type="predicted"/>
<dbReference type="InterPro" id="IPR050194">
    <property type="entry name" value="Glycosyltransferase_grp1"/>
</dbReference>
<dbReference type="PANTHER" id="PTHR45947:SF3">
    <property type="entry name" value="SULFOQUINOVOSYL TRANSFERASE SQD2"/>
    <property type="match status" value="1"/>
</dbReference>
<gene>
    <name evidence="5" type="ORF">SM436_14550</name>
</gene>
<dbReference type="Pfam" id="PF00534">
    <property type="entry name" value="Glycos_transf_1"/>
    <property type="match status" value="1"/>
</dbReference>
<accession>A0ABV4QWB9</accession>
<dbReference type="Proteomes" id="UP001569904">
    <property type="component" value="Unassembled WGS sequence"/>
</dbReference>
<dbReference type="RefSeq" id="WP_371941544.1">
    <property type="nucleotide sequence ID" value="NZ_JAXCEH010000007.1"/>
</dbReference>
<protein>
    <submittedName>
        <fullName evidence="5">Glycosyltransferase</fullName>
        <ecNumber evidence="5">2.4.-.-</ecNumber>
    </submittedName>
</protein>
<evidence type="ECO:0000259" key="3">
    <source>
        <dbReference type="Pfam" id="PF00534"/>
    </source>
</evidence>
<keyword evidence="2 5" id="KW-0808">Transferase</keyword>
<sequence>MKIAMISEHASPLAAKGGPADAGLGGADGGGQNVFVAHLATELGHQGHHVTVYTRRDAPALPDRVPLAPGVTVEHVPAGPPAPVPKDDLLPWMRDFGEYLERRWAAHPPDVAHAHFWMSGLAALQAARAPGTPRVPVVQTYHALGTVKRRHQGDTDSSPASRVRLERTIGRAADAVIATCSDEIAELKAMGVPREHIRVVPCGVDLGLLTPDGRTSEGRDRHRLVVLSRLVERKGVDTAIRALAHLPDAGLTVAGGPPRGDLGGDPEVGRLREVARVSGVADRVEFLGRLGRGEVPPLLRSASLVVTLPWYEPFGMVPLEAMACGVPVVATGVGGHLDTVADGVTGVLVRPRDPENAAGAIRALLDDPARRAAMGFAGIDRARERYSWARVAADTVRAYRHAAALREVAA</sequence>
<feature type="domain" description="Glycosyltransferase subfamily 4-like N-terminal" evidence="4">
    <location>
        <begin position="30"/>
        <end position="206"/>
    </location>
</feature>
<dbReference type="Gene3D" id="3.40.50.2000">
    <property type="entry name" value="Glycogen Phosphorylase B"/>
    <property type="match status" value="2"/>
</dbReference>
<comment type="caution">
    <text evidence="5">The sequence shown here is derived from an EMBL/GenBank/DDBJ whole genome shotgun (WGS) entry which is preliminary data.</text>
</comment>
<organism evidence="5 6">
    <name type="scientific">Actinomadura chokoriensis</name>
    <dbReference type="NCBI Taxonomy" id="454156"/>
    <lineage>
        <taxon>Bacteria</taxon>
        <taxon>Bacillati</taxon>
        <taxon>Actinomycetota</taxon>
        <taxon>Actinomycetes</taxon>
        <taxon>Streptosporangiales</taxon>
        <taxon>Thermomonosporaceae</taxon>
        <taxon>Actinomadura</taxon>
    </lineage>
</organism>
<evidence type="ECO:0000256" key="1">
    <source>
        <dbReference type="ARBA" id="ARBA00022676"/>
    </source>
</evidence>